<feature type="domain" description="Glycosyltransferase 2-like" evidence="1">
    <location>
        <begin position="10"/>
        <end position="113"/>
    </location>
</feature>
<organism evidence="2 3">
    <name type="scientific">Candidatus Methylacidiphilum infernorum</name>
    <dbReference type="NCBI Taxonomy" id="511746"/>
    <lineage>
        <taxon>Bacteria</taxon>
        <taxon>Pseudomonadati</taxon>
        <taxon>Verrucomicrobiota</taxon>
        <taxon>Methylacidiphilae</taxon>
        <taxon>Methylacidiphilales</taxon>
        <taxon>Methylacidiphilaceae</taxon>
        <taxon>Methylacidiphilum (ex Ratnadevi et al. 2023)</taxon>
    </lineage>
</organism>
<proteinExistence type="predicted"/>
<dbReference type="Proteomes" id="UP000663088">
    <property type="component" value="Chromosome"/>
</dbReference>
<evidence type="ECO:0000313" key="2">
    <source>
        <dbReference type="EMBL" id="QSR86575.1"/>
    </source>
</evidence>
<protein>
    <submittedName>
        <fullName evidence="2">Glycosyltransferase</fullName>
    </submittedName>
</protein>
<reference evidence="2 3" key="1">
    <citation type="submission" date="2020-12" db="EMBL/GenBank/DDBJ databases">
        <authorList>
            <person name="Awala S.I."/>
            <person name="Gwak J.-H."/>
            <person name="Kim S.-J."/>
            <person name="Rhee S.-K."/>
        </authorList>
    </citation>
    <scope>NUCLEOTIDE SEQUENCE [LARGE SCALE GENOMIC DNA]</scope>
    <source>
        <strain evidence="2 3">IT5</strain>
    </source>
</reference>
<sequence length="354" mass="40571">MACASPYLFSVLIDTYNYSQFISEAIESALQQDFPQDSYEIIVVDDGSTDDTPQIIREKYSHLVKYVYKTNEGQASAFNRGFEEAKGELICFLDGDDFWHPTKLSTLWKIYKEFKIGCFYHDLLLVDSPAPWRTVLRLSPFSNLEQLTQDAYLLPLSKADLLFSFAVPTSGITLHRSVAQKIFPLAKVSYKLNADFFLQALGLAFSPFVVIRSPLGSYRCHPQGWGLSLSFTQEGYRGQIEIAEKVKSALLQGEEFPGALRCLIQTVEEEIVFRQFLLELYSLPKWRAFFQSCLYLSKEKTLFSFCRKIVYFLRLLLGDSLFLEGHKIYKNWFCPPSSSSRGDNPLEKGQKKLD</sequence>
<dbReference type="SUPFAM" id="SSF53448">
    <property type="entry name" value="Nucleotide-diphospho-sugar transferases"/>
    <property type="match status" value="1"/>
</dbReference>
<accession>A0ABX7PUT0</accession>
<gene>
    <name evidence="2" type="ORF">EM20IM_08825</name>
</gene>
<dbReference type="CDD" id="cd00761">
    <property type="entry name" value="Glyco_tranf_GTA_type"/>
    <property type="match status" value="1"/>
</dbReference>
<dbReference type="Gene3D" id="3.90.550.10">
    <property type="entry name" value="Spore Coat Polysaccharide Biosynthesis Protein SpsA, Chain A"/>
    <property type="match status" value="1"/>
</dbReference>
<dbReference type="RefSeq" id="WP_206846367.1">
    <property type="nucleotide sequence ID" value="NZ_CP065956.1"/>
</dbReference>
<dbReference type="PANTHER" id="PTHR22916">
    <property type="entry name" value="GLYCOSYLTRANSFERASE"/>
    <property type="match status" value="1"/>
</dbReference>
<dbReference type="Pfam" id="PF00535">
    <property type="entry name" value="Glycos_transf_2"/>
    <property type="match status" value="1"/>
</dbReference>
<keyword evidence="3" id="KW-1185">Reference proteome</keyword>
<dbReference type="InterPro" id="IPR001173">
    <property type="entry name" value="Glyco_trans_2-like"/>
</dbReference>
<evidence type="ECO:0000313" key="3">
    <source>
        <dbReference type="Proteomes" id="UP000663088"/>
    </source>
</evidence>
<dbReference type="EMBL" id="CP065956">
    <property type="protein sequence ID" value="QSR86575.1"/>
    <property type="molecule type" value="Genomic_DNA"/>
</dbReference>
<evidence type="ECO:0000259" key="1">
    <source>
        <dbReference type="Pfam" id="PF00535"/>
    </source>
</evidence>
<dbReference type="PANTHER" id="PTHR22916:SF65">
    <property type="entry name" value="SLR1065 PROTEIN"/>
    <property type="match status" value="1"/>
</dbReference>
<name>A0ABX7PUT0_9BACT</name>
<dbReference type="InterPro" id="IPR029044">
    <property type="entry name" value="Nucleotide-diphossugar_trans"/>
</dbReference>